<dbReference type="AlphaFoldDB" id="A0A654IGM9"/>
<evidence type="ECO:0000259" key="6">
    <source>
        <dbReference type="Pfam" id="PF00483"/>
    </source>
</evidence>
<organism evidence="9">
    <name type="scientific">Mycoplasma feriruminatoris</name>
    <dbReference type="NCBI Taxonomy" id="1179777"/>
    <lineage>
        <taxon>Bacteria</taxon>
        <taxon>Bacillati</taxon>
        <taxon>Mycoplasmatota</taxon>
        <taxon>Mollicutes</taxon>
        <taxon>Mycoplasmataceae</taxon>
        <taxon>Mycoplasma</taxon>
    </lineage>
</organism>
<name>A0A654IGM9_9MOLU</name>
<keyword evidence="4 9" id="KW-0548">Nucleotidyltransferase</keyword>
<dbReference type="InterPro" id="IPR029044">
    <property type="entry name" value="Nucleotide-diphossugar_trans"/>
</dbReference>
<protein>
    <recommendedName>
        <fullName evidence="2">UTP--glucose-1-phosphate uridylyltransferase</fullName>
        <ecNumber evidence="2">2.7.7.9</ecNumber>
    </recommendedName>
</protein>
<dbReference type="EC" id="2.7.7.9" evidence="2"/>
<reference evidence="9" key="1">
    <citation type="submission" date="2019-11" db="EMBL/GenBank/DDBJ databases">
        <authorList>
            <person name="Falquet L."/>
            <person name="Falquet L."/>
        </authorList>
    </citation>
    <scope>NUCLEOTIDE SEQUENCE</scope>
    <source>
        <strain evidence="9">G1650</strain>
        <strain evidence="8">G1705</strain>
        <strain evidence="7">G5813/1+2</strain>
    </source>
</reference>
<comment type="catalytic activity">
    <reaction evidence="5">
        <text>alpha-D-glucose 1-phosphate + UTP + H(+) = UDP-alpha-D-glucose + diphosphate</text>
        <dbReference type="Rhea" id="RHEA:19889"/>
        <dbReference type="ChEBI" id="CHEBI:15378"/>
        <dbReference type="ChEBI" id="CHEBI:33019"/>
        <dbReference type="ChEBI" id="CHEBI:46398"/>
        <dbReference type="ChEBI" id="CHEBI:58601"/>
        <dbReference type="ChEBI" id="CHEBI:58885"/>
        <dbReference type="EC" id="2.7.7.9"/>
    </reaction>
</comment>
<dbReference type="Pfam" id="PF00483">
    <property type="entry name" value="NTP_transferase"/>
    <property type="match status" value="1"/>
</dbReference>
<evidence type="ECO:0000313" key="8">
    <source>
        <dbReference type="EMBL" id="VZR75106.1"/>
    </source>
</evidence>
<keyword evidence="3 9" id="KW-0808">Transferase</keyword>
<dbReference type="GO" id="GO:0006011">
    <property type="term" value="P:UDP-alpha-D-glucose metabolic process"/>
    <property type="evidence" value="ECO:0007669"/>
    <property type="project" value="InterPro"/>
</dbReference>
<evidence type="ECO:0000256" key="4">
    <source>
        <dbReference type="ARBA" id="ARBA00022695"/>
    </source>
</evidence>
<dbReference type="InterPro" id="IPR005771">
    <property type="entry name" value="GalU_uridylyltTrfase_bac/arc"/>
</dbReference>
<dbReference type="SUPFAM" id="SSF53448">
    <property type="entry name" value="Nucleotide-diphospho-sugar transferases"/>
    <property type="match status" value="1"/>
</dbReference>
<evidence type="ECO:0000256" key="3">
    <source>
        <dbReference type="ARBA" id="ARBA00022679"/>
    </source>
</evidence>
<evidence type="ECO:0000256" key="5">
    <source>
        <dbReference type="ARBA" id="ARBA00048128"/>
    </source>
</evidence>
<dbReference type="EMBL" id="LR739234">
    <property type="protein sequence ID" value="VZR97013.1"/>
    <property type="molecule type" value="Genomic_DNA"/>
</dbReference>
<sequence>MTIKKGVIPCAGFGTRFLPFTKSQAKEMLPIIDTPTIEYIVKEAVDSGVKEILIVLNDKKSEIMKYFSRNIELERFLYNKEKIAELEQIKTKFDADIHYIMQDEQLGLGHAISLCKGFVDNEPFAVLLGDDLFKCNTPAIKQLIDLYEEKHSTILGTILIDKKDSKKYGICQPETSQDNVCKVCSVIEKPEEQEAPSNIAIAGRYILTPEIFKYLDLQLKGKTGEIELTDSILKTIGDVDCYAKIIDGKRYDIGNKLGYLEAFVDFALDREDTKNELIKIISKVNEQKEVSKHNN</sequence>
<feature type="domain" description="Nucleotidyl transferase" evidence="6">
    <location>
        <begin position="5"/>
        <end position="265"/>
    </location>
</feature>
<evidence type="ECO:0000313" key="7">
    <source>
        <dbReference type="EMBL" id="VZK64963.1"/>
    </source>
</evidence>
<dbReference type="EMBL" id="LR738858">
    <property type="protein sequence ID" value="VZK64963.1"/>
    <property type="molecule type" value="Genomic_DNA"/>
</dbReference>
<comment type="similarity">
    <text evidence="1">Belongs to the UDPGP type 2 family.</text>
</comment>
<dbReference type="EMBL" id="LR739233">
    <property type="protein sequence ID" value="VZR75106.1"/>
    <property type="molecule type" value="Genomic_DNA"/>
</dbReference>
<proteinExistence type="inferred from homology"/>
<accession>A0A654IGM9</accession>
<dbReference type="Gene3D" id="3.90.550.10">
    <property type="entry name" value="Spore Coat Polysaccharide Biosynthesis Protein SpsA, Chain A"/>
    <property type="match status" value="1"/>
</dbReference>
<dbReference type="PANTHER" id="PTHR43197">
    <property type="entry name" value="UTP--GLUCOSE-1-PHOSPHATE URIDYLYLTRANSFERASE"/>
    <property type="match status" value="1"/>
</dbReference>
<dbReference type="CDD" id="cd02541">
    <property type="entry name" value="UGPase_prokaryotic"/>
    <property type="match status" value="1"/>
</dbReference>
<evidence type="ECO:0000256" key="2">
    <source>
        <dbReference type="ARBA" id="ARBA00012415"/>
    </source>
</evidence>
<gene>
    <name evidence="9" type="primary">gtaB_1</name>
    <name evidence="7" type="ORF">MF5292_00111</name>
    <name evidence="9" type="ORF">MF5293_00109</name>
    <name evidence="8" type="ORF">MF5294_00109</name>
</gene>
<dbReference type="PANTHER" id="PTHR43197:SF1">
    <property type="entry name" value="UTP--GLUCOSE-1-PHOSPHATE URIDYLYLTRANSFERASE"/>
    <property type="match status" value="1"/>
</dbReference>
<evidence type="ECO:0000256" key="1">
    <source>
        <dbReference type="ARBA" id="ARBA00006890"/>
    </source>
</evidence>
<dbReference type="GO" id="GO:0003983">
    <property type="term" value="F:UTP:glucose-1-phosphate uridylyltransferase activity"/>
    <property type="evidence" value="ECO:0007669"/>
    <property type="project" value="UniProtKB-EC"/>
</dbReference>
<dbReference type="InterPro" id="IPR005835">
    <property type="entry name" value="NTP_transferase_dom"/>
</dbReference>
<evidence type="ECO:0000313" key="9">
    <source>
        <dbReference type="EMBL" id="VZR97013.1"/>
    </source>
</evidence>